<sequence length="197" mass="22241">MTSQEQSATARSRDYQTLVAKRLKDAGILAREIRPGNVQELLHHHYYVSVAVVAIKISLQKTSQDEFTVDEDKENRNDMLDVTNDIDDVYEEDTNTDRMLEKICMLLEQELTSFPYCIGSGEKAADIEIFGTGVKLVVAKVYDIILFLVFNSFISINTYLVECGMFMGNTYSLTSGDVVVWIDGQEVAPGHRMTIRP</sequence>
<dbReference type="OrthoDB" id="10602160at2759"/>
<proteinExistence type="predicted"/>
<evidence type="ECO:0000313" key="1">
    <source>
        <dbReference type="EMBL" id="CAG8643310.1"/>
    </source>
</evidence>
<organism evidence="1 2">
    <name type="scientific">Paraglomus brasilianum</name>
    <dbReference type="NCBI Taxonomy" id="144538"/>
    <lineage>
        <taxon>Eukaryota</taxon>
        <taxon>Fungi</taxon>
        <taxon>Fungi incertae sedis</taxon>
        <taxon>Mucoromycota</taxon>
        <taxon>Glomeromycotina</taxon>
        <taxon>Glomeromycetes</taxon>
        <taxon>Paraglomerales</taxon>
        <taxon>Paraglomeraceae</taxon>
        <taxon>Paraglomus</taxon>
    </lineage>
</organism>
<name>A0A9N9H2W5_9GLOM</name>
<keyword evidence="2" id="KW-1185">Reference proteome</keyword>
<accession>A0A9N9H2W5</accession>
<evidence type="ECO:0000313" key="2">
    <source>
        <dbReference type="Proteomes" id="UP000789739"/>
    </source>
</evidence>
<feature type="non-terminal residue" evidence="1">
    <location>
        <position position="197"/>
    </location>
</feature>
<comment type="caution">
    <text evidence="1">The sequence shown here is derived from an EMBL/GenBank/DDBJ whole genome shotgun (WGS) entry which is preliminary data.</text>
</comment>
<dbReference type="Proteomes" id="UP000789739">
    <property type="component" value="Unassembled WGS sequence"/>
</dbReference>
<dbReference type="EMBL" id="CAJVPI010002435">
    <property type="protein sequence ID" value="CAG8643310.1"/>
    <property type="molecule type" value="Genomic_DNA"/>
</dbReference>
<dbReference type="AlphaFoldDB" id="A0A9N9H2W5"/>
<protein>
    <submittedName>
        <fullName evidence="1">7232_t:CDS:1</fullName>
    </submittedName>
</protein>
<gene>
    <name evidence="1" type="ORF">PBRASI_LOCUS9888</name>
</gene>
<reference evidence="1" key="1">
    <citation type="submission" date="2021-06" db="EMBL/GenBank/DDBJ databases">
        <authorList>
            <person name="Kallberg Y."/>
            <person name="Tangrot J."/>
            <person name="Rosling A."/>
        </authorList>
    </citation>
    <scope>NUCLEOTIDE SEQUENCE</scope>
    <source>
        <strain evidence="1">BR232B</strain>
    </source>
</reference>